<dbReference type="InterPro" id="IPR001841">
    <property type="entry name" value="Znf_RING"/>
</dbReference>
<keyword evidence="1" id="KW-0479">Metal-binding</keyword>
<dbReference type="PROSITE" id="PS50089">
    <property type="entry name" value="ZF_RING_2"/>
    <property type="match status" value="1"/>
</dbReference>
<keyword evidence="2 4" id="KW-0863">Zinc-finger</keyword>
<dbReference type="CDD" id="cd16646">
    <property type="entry name" value="mRING-HC-C2H2C4_MDM2-like"/>
    <property type="match status" value="1"/>
</dbReference>
<keyword evidence="8" id="KW-1185">Reference proteome</keyword>
<dbReference type="InterPro" id="IPR013083">
    <property type="entry name" value="Znf_RING/FYVE/PHD"/>
</dbReference>
<dbReference type="Pfam" id="PF13920">
    <property type="entry name" value="zf-C3HC4_3"/>
    <property type="match status" value="1"/>
</dbReference>
<evidence type="ECO:0000313" key="7">
    <source>
        <dbReference type="EMBL" id="KAL3769005.1"/>
    </source>
</evidence>
<organism evidence="7 8">
    <name type="scientific">Stephanodiscus triporus</name>
    <dbReference type="NCBI Taxonomy" id="2934178"/>
    <lineage>
        <taxon>Eukaryota</taxon>
        <taxon>Sar</taxon>
        <taxon>Stramenopiles</taxon>
        <taxon>Ochrophyta</taxon>
        <taxon>Bacillariophyta</taxon>
        <taxon>Coscinodiscophyceae</taxon>
        <taxon>Thalassiosirophycidae</taxon>
        <taxon>Stephanodiscales</taxon>
        <taxon>Stephanodiscaceae</taxon>
        <taxon>Stephanodiscus</taxon>
    </lineage>
</organism>
<accession>A0ABD3N8J3</accession>
<evidence type="ECO:0000256" key="4">
    <source>
        <dbReference type="PROSITE-ProRule" id="PRU00175"/>
    </source>
</evidence>
<feature type="compositionally biased region" description="Basic and acidic residues" evidence="5">
    <location>
        <begin position="105"/>
        <end position="116"/>
    </location>
</feature>
<sequence length="284" mass="30159">MVGIDASFDPNDPGRFHLISTRRVMEKLSLHANSNADEIGCRSDQGVGDGEGSGGMMMSISIDGDGSNGVGVNDDANTVQIRKMTTRFLQRATRRSLAHNADLSDVGKEPQQEHKLSSASISGVDDAVSNALLNMSLTCSNSVSRGFTSAAVPTLSRSSCGVGGAIITSALSASSSSSTGCPGVQSNNMDSIRESSFVFRDGRRRGDPNNRCLICLSDERTSTIVHGETGHIACCLACARILKARGDSCPVCRLPIDLVIQHFWADTVQQYVITKINSMVTKKN</sequence>
<comment type="caution">
    <text evidence="7">The sequence shown here is derived from an EMBL/GenBank/DDBJ whole genome shotgun (WGS) entry which is preliminary data.</text>
</comment>
<dbReference type="PANTHER" id="PTHR46858:SF5">
    <property type="entry name" value="E3 UBIQUITIN-PROTEIN LIGASE APD1-RELATED"/>
    <property type="match status" value="1"/>
</dbReference>
<dbReference type="EMBL" id="JALLAZ020001666">
    <property type="protein sequence ID" value="KAL3769005.1"/>
    <property type="molecule type" value="Genomic_DNA"/>
</dbReference>
<gene>
    <name evidence="7" type="ORF">ACHAW5_007831</name>
</gene>
<feature type="region of interest" description="Disordered" evidence="5">
    <location>
        <begin position="99"/>
        <end position="120"/>
    </location>
</feature>
<evidence type="ECO:0000256" key="5">
    <source>
        <dbReference type="SAM" id="MobiDB-lite"/>
    </source>
</evidence>
<dbReference type="GO" id="GO:0008270">
    <property type="term" value="F:zinc ion binding"/>
    <property type="evidence" value="ECO:0007669"/>
    <property type="project" value="UniProtKB-KW"/>
</dbReference>
<dbReference type="AlphaFoldDB" id="A0ABD3N8J3"/>
<evidence type="ECO:0000256" key="2">
    <source>
        <dbReference type="ARBA" id="ARBA00022771"/>
    </source>
</evidence>
<feature type="domain" description="RING-type" evidence="6">
    <location>
        <begin position="212"/>
        <end position="253"/>
    </location>
</feature>
<evidence type="ECO:0000259" key="6">
    <source>
        <dbReference type="PROSITE" id="PS50089"/>
    </source>
</evidence>
<protein>
    <recommendedName>
        <fullName evidence="6">RING-type domain-containing protein</fullName>
    </recommendedName>
</protein>
<dbReference type="PANTHER" id="PTHR46858">
    <property type="entry name" value="OS05G0521000 PROTEIN"/>
    <property type="match status" value="1"/>
</dbReference>
<dbReference type="SUPFAM" id="SSF57850">
    <property type="entry name" value="RING/U-box"/>
    <property type="match status" value="1"/>
</dbReference>
<evidence type="ECO:0000256" key="3">
    <source>
        <dbReference type="ARBA" id="ARBA00022833"/>
    </source>
</evidence>
<dbReference type="Gene3D" id="3.30.40.10">
    <property type="entry name" value="Zinc/RING finger domain, C3HC4 (zinc finger)"/>
    <property type="match status" value="1"/>
</dbReference>
<dbReference type="Proteomes" id="UP001530315">
    <property type="component" value="Unassembled WGS sequence"/>
</dbReference>
<evidence type="ECO:0000256" key="1">
    <source>
        <dbReference type="ARBA" id="ARBA00022723"/>
    </source>
</evidence>
<proteinExistence type="predicted"/>
<keyword evidence="3" id="KW-0862">Zinc</keyword>
<name>A0ABD3N8J3_9STRA</name>
<evidence type="ECO:0000313" key="8">
    <source>
        <dbReference type="Proteomes" id="UP001530315"/>
    </source>
</evidence>
<reference evidence="7 8" key="1">
    <citation type="submission" date="2024-10" db="EMBL/GenBank/DDBJ databases">
        <title>Updated reference genomes for cyclostephanoid diatoms.</title>
        <authorList>
            <person name="Roberts W.R."/>
            <person name="Alverson A.J."/>
        </authorList>
    </citation>
    <scope>NUCLEOTIDE SEQUENCE [LARGE SCALE GENOMIC DNA]</scope>
    <source>
        <strain evidence="7 8">AJA276-08</strain>
    </source>
</reference>